<sequence length="243" mass="27317">MDFLTNRPQQVRSGSICSNTITLNTGVPQGCVLSPFLYSLFTSDYRPVNGSNSIIKFADDTTVIGLITNNDETAYREEIQHLVTWCNNLLLNTFKTKKLIVDFGKETRDTHDTNHINGMAVEHVSSFKFLGIHISVDLSWAFNTSSLVKKAHQRLFILRTLKKNQLSSDILVNFYRCAIVSIPTSCVTVWYGSCSDAERKALQLVVKTAQRITGTPLPDMEDIQKKCCLRRARSILKDSSHPA</sequence>
<reference evidence="2" key="1">
    <citation type="submission" date="2018-07" db="EMBL/GenBank/DDBJ databases">
        <title>Comparative genomics of catfishes provides insights into carnivory and benthic adaptation.</title>
        <authorList>
            <person name="Zhang Y."/>
            <person name="Wang D."/>
            <person name="Peng Z."/>
            <person name="Zheng S."/>
            <person name="Shao F."/>
            <person name="Tao W."/>
        </authorList>
    </citation>
    <scope>NUCLEOTIDE SEQUENCE</scope>
    <source>
        <strain evidence="2">Chongqing</strain>
    </source>
</reference>
<dbReference type="GO" id="GO:0016706">
    <property type="term" value="F:2-oxoglutarate-dependent dioxygenase activity"/>
    <property type="evidence" value="ECO:0007669"/>
    <property type="project" value="InterPro"/>
</dbReference>
<gene>
    <name evidence="2" type="ORF">C0J50_21728</name>
</gene>
<dbReference type="AlphaFoldDB" id="A0AAD5ANJ3"/>
<comment type="caution">
    <text evidence="2">The sequence shown here is derived from an EMBL/GenBank/DDBJ whole genome shotgun (WGS) entry which is preliminary data.</text>
</comment>
<evidence type="ECO:0000259" key="1">
    <source>
        <dbReference type="PROSITE" id="PS50878"/>
    </source>
</evidence>
<evidence type="ECO:0000313" key="2">
    <source>
        <dbReference type="EMBL" id="KAI5618697.1"/>
    </source>
</evidence>
<protein>
    <submittedName>
        <fullName evidence="2">Gastrula zinc finger protein XlCGF28.1-like</fullName>
    </submittedName>
</protein>
<name>A0AAD5ANJ3_SILAS</name>
<dbReference type="InterPro" id="IPR015095">
    <property type="entry name" value="AlkB_hom8_N"/>
</dbReference>
<dbReference type="PANTHER" id="PTHR33332">
    <property type="entry name" value="REVERSE TRANSCRIPTASE DOMAIN-CONTAINING PROTEIN"/>
    <property type="match status" value="1"/>
</dbReference>
<dbReference type="Pfam" id="PF00078">
    <property type="entry name" value="RVT_1"/>
    <property type="match status" value="1"/>
</dbReference>
<dbReference type="Pfam" id="PF09004">
    <property type="entry name" value="ALKBH8_N"/>
    <property type="match status" value="1"/>
</dbReference>
<accession>A0AAD5ANJ3</accession>
<organism evidence="2 3">
    <name type="scientific">Silurus asotus</name>
    <name type="common">Amur catfish</name>
    <name type="synonym">Parasilurus asotus</name>
    <dbReference type="NCBI Taxonomy" id="30991"/>
    <lineage>
        <taxon>Eukaryota</taxon>
        <taxon>Metazoa</taxon>
        <taxon>Chordata</taxon>
        <taxon>Craniata</taxon>
        <taxon>Vertebrata</taxon>
        <taxon>Euteleostomi</taxon>
        <taxon>Actinopterygii</taxon>
        <taxon>Neopterygii</taxon>
        <taxon>Teleostei</taxon>
        <taxon>Ostariophysi</taxon>
        <taxon>Siluriformes</taxon>
        <taxon>Siluridae</taxon>
        <taxon>Silurus</taxon>
    </lineage>
</organism>
<keyword evidence="3" id="KW-1185">Reference proteome</keyword>
<dbReference type="PROSITE" id="PS50878">
    <property type="entry name" value="RT_POL"/>
    <property type="match status" value="1"/>
</dbReference>
<dbReference type="GO" id="GO:0008168">
    <property type="term" value="F:methyltransferase activity"/>
    <property type="evidence" value="ECO:0007669"/>
    <property type="project" value="InterPro"/>
</dbReference>
<dbReference type="Proteomes" id="UP001205998">
    <property type="component" value="Unassembled WGS sequence"/>
</dbReference>
<evidence type="ECO:0000313" key="3">
    <source>
        <dbReference type="Proteomes" id="UP001205998"/>
    </source>
</evidence>
<dbReference type="EMBL" id="MU551684">
    <property type="protein sequence ID" value="KAI5618697.1"/>
    <property type="molecule type" value="Genomic_DNA"/>
</dbReference>
<dbReference type="InterPro" id="IPR000477">
    <property type="entry name" value="RT_dom"/>
</dbReference>
<feature type="domain" description="Reverse transcriptase" evidence="1">
    <location>
        <begin position="1"/>
        <end position="134"/>
    </location>
</feature>
<proteinExistence type="predicted"/>